<dbReference type="RefSeq" id="XP_005769692.1">
    <property type="nucleotide sequence ID" value="XM_005769635.1"/>
</dbReference>
<evidence type="ECO:0000313" key="3">
    <source>
        <dbReference type="Proteomes" id="UP000013827"/>
    </source>
</evidence>
<dbReference type="Pfam" id="PF00903">
    <property type="entry name" value="Glyoxalase"/>
    <property type="match status" value="1"/>
</dbReference>
<dbReference type="HOGENOM" id="CLU_046006_18_2_1"/>
<dbReference type="GeneID" id="17263412"/>
<dbReference type="EnsemblProtists" id="EOD17263">
    <property type="protein sequence ID" value="EOD17263"/>
    <property type="gene ID" value="EMIHUDRAFT_370039"/>
</dbReference>
<feature type="domain" description="VOC" evidence="1">
    <location>
        <begin position="1"/>
        <end position="116"/>
    </location>
</feature>
<dbReference type="InterPro" id="IPR004360">
    <property type="entry name" value="Glyas_Fos-R_dOase_dom"/>
</dbReference>
<dbReference type="PROSITE" id="PS51819">
    <property type="entry name" value="VOC"/>
    <property type="match status" value="1"/>
</dbReference>
<dbReference type="KEGG" id="ehx:EMIHUDRAFT_370039"/>
<reference evidence="3" key="1">
    <citation type="journal article" date="2013" name="Nature">
        <title>Pan genome of the phytoplankton Emiliania underpins its global distribution.</title>
        <authorList>
            <person name="Read B.A."/>
            <person name="Kegel J."/>
            <person name="Klute M.J."/>
            <person name="Kuo A."/>
            <person name="Lefebvre S.C."/>
            <person name="Maumus F."/>
            <person name="Mayer C."/>
            <person name="Miller J."/>
            <person name="Monier A."/>
            <person name="Salamov A."/>
            <person name="Young J."/>
            <person name="Aguilar M."/>
            <person name="Claverie J.M."/>
            <person name="Frickenhaus S."/>
            <person name="Gonzalez K."/>
            <person name="Herman E.K."/>
            <person name="Lin Y.C."/>
            <person name="Napier J."/>
            <person name="Ogata H."/>
            <person name="Sarno A.F."/>
            <person name="Shmutz J."/>
            <person name="Schroeder D."/>
            <person name="de Vargas C."/>
            <person name="Verret F."/>
            <person name="von Dassow P."/>
            <person name="Valentin K."/>
            <person name="Van de Peer Y."/>
            <person name="Wheeler G."/>
            <person name="Dacks J.B."/>
            <person name="Delwiche C.F."/>
            <person name="Dyhrman S.T."/>
            <person name="Glockner G."/>
            <person name="John U."/>
            <person name="Richards T."/>
            <person name="Worden A.Z."/>
            <person name="Zhang X."/>
            <person name="Grigoriev I.V."/>
            <person name="Allen A.E."/>
            <person name="Bidle K."/>
            <person name="Borodovsky M."/>
            <person name="Bowler C."/>
            <person name="Brownlee C."/>
            <person name="Cock J.M."/>
            <person name="Elias M."/>
            <person name="Gladyshev V.N."/>
            <person name="Groth M."/>
            <person name="Guda C."/>
            <person name="Hadaegh A."/>
            <person name="Iglesias-Rodriguez M.D."/>
            <person name="Jenkins J."/>
            <person name="Jones B.M."/>
            <person name="Lawson T."/>
            <person name="Leese F."/>
            <person name="Lindquist E."/>
            <person name="Lobanov A."/>
            <person name="Lomsadze A."/>
            <person name="Malik S.B."/>
            <person name="Marsh M.E."/>
            <person name="Mackinder L."/>
            <person name="Mock T."/>
            <person name="Mueller-Roeber B."/>
            <person name="Pagarete A."/>
            <person name="Parker M."/>
            <person name="Probert I."/>
            <person name="Quesneville H."/>
            <person name="Raines C."/>
            <person name="Rensing S.A."/>
            <person name="Riano-Pachon D.M."/>
            <person name="Richier S."/>
            <person name="Rokitta S."/>
            <person name="Shiraiwa Y."/>
            <person name="Soanes D.M."/>
            <person name="van der Giezen M."/>
            <person name="Wahlund T.M."/>
            <person name="Williams B."/>
            <person name="Wilson W."/>
            <person name="Wolfe G."/>
            <person name="Wurch L.L."/>
        </authorList>
    </citation>
    <scope>NUCLEOTIDE SEQUENCE</scope>
</reference>
<dbReference type="InterPro" id="IPR029068">
    <property type="entry name" value="Glyas_Bleomycin-R_OHBP_Dase"/>
</dbReference>
<reference evidence="2" key="2">
    <citation type="submission" date="2024-10" db="UniProtKB">
        <authorList>
            <consortium name="EnsemblProtists"/>
        </authorList>
    </citation>
    <scope>IDENTIFICATION</scope>
</reference>
<dbReference type="InterPro" id="IPR037523">
    <property type="entry name" value="VOC_core"/>
</dbReference>
<sequence>DMRRSCGFYSKLGLTATFGGPDAEFTTFSAEAPVTAATNRLHVNLVHAPAYLPPPPQRGVPGGWGRAVIFVDDVDSLQARLVAAGLDAPCPRDAPWGERCFHVKDPDGHELSFATPDYAHPRWDPATQRDESALTGALDELLGAEQAGER</sequence>
<protein>
    <recommendedName>
        <fullName evidence="1">VOC domain-containing protein</fullName>
    </recommendedName>
</protein>
<keyword evidence="3" id="KW-1185">Reference proteome</keyword>
<proteinExistence type="predicted"/>
<name>A0A0D3J178_EMIH1</name>
<dbReference type="Gene3D" id="3.10.180.10">
    <property type="entry name" value="2,3-Dihydroxybiphenyl 1,2-Dioxygenase, domain 1"/>
    <property type="match status" value="1"/>
</dbReference>
<dbReference type="AlphaFoldDB" id="A0A0D3J178"/>
<dbReference type="Proteomes" id="UP000013827">
    <property type="component" value="Unassembled WGS sequence"/>
</dbReference>
<evidence type="ECO:0000259" key="1">
    <source>
        <dbReference type="PROSITE" id="PS51819"/>
    </source>
</evidence>
<accession>A0A0D3J178</accession>
<dbReference type="PaxDb" id="2903-EOD17263"/>
<dbReference type="SUPFAM" id="SSF54593">
    <property type="entry name" value="Glyoxalase/Bleomycin resistance protein/Dihydroxybiphenyl dioxygenase"/>
    <property type="match status" value="1"/>
</dbReference>
<organism evidence="2 3">
    <name type="scientific">Emiliania huxleyi (strain CCMP1516)</name>
    <dbReference type="NCBI Taxonomy" id="280463"/>
    <lineage>
        <taxon>Eukaryota</taxon>
        <taxon>Haptista</taxon>
        <taxon>Haptophyta</taxon>
        <taxon>Prymnesiophyceae</taxon>
        <taxon>Isochrysidales</taxon>
        <taxon>Noelaerhabdaceae</taxon>
        <taxon>Emiliania</taxon>
    </lineage>
</organism>
<evidence type="ECO:0000313" key="2">
    <source>
        <dbReference type="EnsemblProtists" id="EOD17263"/>
    </source>
</evidence>